<dbReference type="Ensembl" id="ENSBMST00010005449.1">
    <property type="protein sequence ID" value="ENSBMSP00010004950.1"/>
    <property type="gene ID" value="ENSBMSG00010003649.1"/>
</dbReference>
<dbReference type="GO" id="GO:0015234">
    <property type="term" value="F:thiamine transmembrane transporter activity"/>
    <property type="evidence" value="ECO:0007669"/>
    <property type="project" value="TreeGrafter"/>
</dbReference>
<feature type="transmembrane region" description="Helical" evidence="5">
    <location>
        <begin position="141"/>
        <end position="162"/>
    </location>
</feature>
<feature type="transmembrane region" description="Helical" evidence="5">
    <location>
        <begin position="81"/>
        <end position="99"/>
    </location>
</feature>
<feature type="transmembrane region" description="Helical" evidence="5">
    <location>
        <begin position="307"/>
        <end position="329"/>
    </location>
</feature>
<proteinExistence type="inferred from homology"/>
<feature type="transmembrane region" description="Helical" evidence="5">
    <location>
        <begin position="272"/>
        <end position="295"/>
    </location>
</feature>
<evidence type="ECO:0000256" key="4">
    <source>
        <dbReference type="SAM" id="MobiDB-lite"/>
    </source>
</evidence>
<dbReference type="PANTHER" id="PTHR10686">
    <property type="entry name" value="FOLATE TRANSPORTER"/>
    <property type="match status" value="1"/>
</dbReference>
<feature type="transmembrane region" description="Helical" evidence="5">
    <location>
        <begin position="397"/>
        <end position="419"/>
    </location>
</feature>
<dbReference type="GeneTree" id="ENSGT00950000183022"/>
<dbReference type="PIRSF" id="PIRSF028739">
    <property type="entry name" value="Folate_carrier"/>
    <property type="match status" value="1"/>
</dbReference>
<dbReference type="SUPFAM" id="SSF103473">
    <property type="entry name" value="MFS general substrate transporter"/>
    <property type="match status" value="1"/>
</dbReference>
<dbReference type="PANTHER" id="PTHR10686:SF37">
    <property type="entry name" value="THIAMINE TRANSPORTER 2"/>
    <property type="match status" value="1"/>
</dbReference>
<keyword evidence="5" id="KW-1133">Transmembrane helix</keyword>
<dbReference type="Gene3D" id="1.20.1250.20">
    <property type="entry name" value="MFS general substrate transporter like domains"/>
    <property type="match status" value="1"/>
</dbReference>
<feature type="transmembrane region" description="Helical" evidence="5">
    <location>
        <begin position="55"/>
        <end position="74"/>
    </location>
</feature>
<protein>
    <submittedName>
        <fullName evidence="6">Solute carrier family 19 member 3</fullName>
    </submittedName>
</protein>
<organism evidence="6">
    <name type="scientific">Balaenoptera musculus</name>
    <name type="common">Blue whale</name>
    <dbReference type="NCBI Taxonomy" id="9771"/>
    <lineage>
        <taxon>Eukaryota</taxon>
        <taxon>Metazoa</taxon>
        <taxon>Chordata</taxon>
        <taxon>Craniata</taxon>
        <taxon>Vertebrata</taxon>
        <taxon>Euteleostomi</taxon>
        <taxon>Mammalia</taxon>
        <taxon>Eutheria</taxon>
        <taxon>Laurasiatheria</taxon>
        <taxon>Artiodactyla</taxon>
        <taxon>Whippomorpha</taxon>
        <taxon>Cetacea</taxon>
        <taxon>Mysticeti</taxon>
        <taxon>Balaenopteridae</taxon>
        <taxon>Balaenoptera</taxon>
    </lineage>
</organism>
<dbReference type="Pfam" id="PF01770">
    <property type="entry name" value="Folate_carrier"/>
    <property type="match status" value="1"/>
</dbReference>
<evidence type="ECO:0000256" key="3">
    <source>
        <dbReference type="PIRNR" id="PIRNR028739"/>
    </source>
</evidence>
<accession>A0A8C0HV48</accession>
<dbReference type="InterPro" id="IPR036259">
    <property type="entry name" value="MFS_trans_sf"/>
</dbReference>
<feature type="transmembrane region" description="Helical" evidence="5">
    <location>
        <begin position="168"/>
        <end position="190"/>
    </location>
</feature>
<dbReference type="GO" id="GO:0005886">
    <property type="term" value="C:plasma membrane"/>
    <property type="evidence" value="ECO:0007669"/>
    <property type="project" value="UniProtKB-UniRule"/>
</dbReference>
<dbReference type="AlphaFoldDB" id="A0A8C0HV48"/>
<evidence type="ECO:0000256" key="2">
    <source>
        <dbReference type="ARBA" id="ARBA00005773"/>
    </source>
</evidence>
<keyword evidence="5" id="KW-0812">Transmembrane</keyword>
<evidence type="ECO:0000313" key="6">
    <source>
        <dbReference type="Ensembl" id="ENSBMSP00010004950.1"/>
    </source>
</evidence>
<feature type="region of interest" description="Disordered" evidence="4">
    <location>
        <begin position="467"/>
        <end position="488"/>
    </location>
</feature>
<evidence type="ECO:0000256" key="5">
    <source>
        <dbReference type="SAM" id="Phobius"/>
    </source>
</evidence>
<comment type="similarity">
    <text evidence="2 3">Belongs to the reduced folate carrier (RFC) transporter (TC 2.A.48) family.</text>
</comment>
<feature type="transmembrane region" description="Helical" evidence="5">
    <location>
        <begin position="431"/>
        <end position="456"/>
    </location>
</feature>
<name>A0A8C0HV48_BALMU</name>
<feature type="transmembrane region" description="Helical" evidence="5">
    <location>
        <begin position="111"/>
        <end position="129"/>
    </location>
</feature>
<sequence length="488" mass="54802">MSCFQTSTSHSWIYPTVILCLFGFFSMMRPSEPFLMLYLSGPDKNLTSEEITNEIFPVWTYSYLVLLLPVFILTDYVRYKPVIVLQGISFIITWLLLLFGQGVKTMQVVEFFYGMVSATEVAYYAYIYSMVSPEHYQKVSGYCRSATLVAYTVASVLAQLLVSLASLSYFYLNVLSLASVSMAFLFSLFLPMPKKSMFFHAKPSKEAPPKPPGKDAVLEEPQKDHEPAGQVFTVSGNPYDGQWSSPKPENVALRVFVQWLQDLKECYSSKHLFYWSLWWAFSTAGFNQVLNYVQVLWDYKAPGQSSVIYNGAVEAIATFGGALAAFAVGFVKVNWDLLGELALAIFSVVNAGSLFLMHYTTNIWVCYAGYLLFKTGYMLLITIAVFQIAVNLSVERYALVFGINTFIALVIQTIITVIVVDQGGLGLPISIQFLVYGSYFAVIASIFLMRSIFIIYSTKCRKTVQSSATSQNPYGPHPEEPENNMTRL</sequence>
<comment type="subcellular location">
    <subcellularLocation>
        <location evidence="1 3">Membrane</location>
        <topology evidence="1 3">Multi-pass membrane protein</topology>
    </subcellularLocation>
</comment>
<reference evidence="6" key="1">
    <citation type="submission" date="2023-09" db="UniProtKB">
        <authorList>
            <consortium name="Ensembl"/>
        </authorList>
    </citation>
    <scope>IDENTIFICATION</scope>
</reference>
<evidence type="ECO:0000256" key="1">
    <source>
        <dbReference type="ARBA" id="ARBA00004141"/>
    </source>
</evidence>
<feature type="transmembrane region" description="Helical" evidence="5">
    <location>
        <begin position="367"/>
        <end position="390"/>
    </location>
</feature>
<feature type="transmembrane region" description="Helical" evidence="5">
    <location>
        <begin position="341"/>
        <end position="361"/>
    </location>
</feature>
<feature type="transmembrane region" description="Helical" evidence="5">
    <location>
        <begin position="12"/>
        <end position="28"/>
    </location>
</feature>
<dbReference type="OMA" id="DIWACYA"/>
<keyword evidence="3 5" id="KW-0472">Membrane</keyword>
<dbReference type="NCBIfam" id="TIGR00806">
    <property type="entry name" value="rfc"/>
    <property type="match status" value="1"/>
</dbReference>
<dbReference type="InterPro" id="IPR002666">
    <property type="entry name" value="Folate_carrier"/>
</dbReference>
<keyword evidence="3" id="KW-0813">Transport</keyword>